<dbReference type="AlphaFoldDB" id="A0A2N5SU02"/>
<protein>
    <recommendedName>
        <fullName evidence="4">ENTH domain-containing protein</fullName>
    </recommendedName>
</protein>
<evidence type="ECO:0000313" key="2">
    <source>
        <dbReference type="EMBL" id="PLW55259.1"/>
    </source>
</evidence>
<evidence type="ECO:0000313" key="1">
    <source>
        <dbReference type="EMBL" id="PLW16725.1"/>
    </source>
</evidence>
<reference evidence="1 3" key="1">
    <citation type="submission" date="2017-11" db="EMBL/GenBank/DDBJ databases">
        <title>De novo assembly and phasing of dikaryotic genomes from two isolates of Puccinia coronata f. sp. avenae, the causal agent of oat crown rust.</title>
        <authorList>
            <person name="Miller M.E."/>
            <person name="Zhang Y."/>
            <person name="Omidvar V."/>
            <person name="Sperschneider J."/>
            <person name="Schwessinger B."/>
            <person name="Raley C."/>
            <person name="Palmer J.M."/>
            <person name="Garnica D."/>
            <person name="Upadhyaya N."/>
            <person name="Rathjen J."/>
            <person name="Taylor J.M."/>
            <person name="Park R.F."/>
            <person name="Dodds P.N."/>
            <person name="Hirsch C.D."/>
            <person name="Kianian S.F."/>
            <person name="Figueroa M."/>
        </authorList>
    </citation>
    <scope>NUCLEOTIDE SEQUENCE [LARGE SCALE GENOMIC DNA]</scope>
    <source>
        <strain evidence="1">12NC29</strain>
    </source>
</reference>
<comment type="caution">
    <text evidence="1">The sequence shown here is derived from an EMBL/GenBank/DDBJ whole genome shotgun (WGS) entry which is preliminary data.</text>
</comment>
<sequence length="51" mass="5598">MANLTQQIIDFAMSLPPSTNPYEATAALIKKETDTAKPALWAVILRRIIAV</sequence>
<dbReference type="EMBL" id="PGCJ01000034">
    <property type="protein sequence ID" value="PLW55259.1"/>
    <property type="molecule type" value="Genomic_DNA"/>
</dbReference>
<keyword evidence="3" id="KW-1185">Reference proteome</keyword>
<evidence type="ECO:0000313" key="3">
    <source>
        <dbReference type="Proteomes" id="UP000235388"/>
    </source>
</evidence>
<organism evidence="1 3">
    <name type="scientific">Puccinia coronata f. sp. avenae</name>
    <dbReference type="NCBI Taxonomy" id="200324"/>
    <lineage>
        <taxon>Eukaryota</taxon>
        <taxon>Fungi</taxon>
        <taxon>Dikarya</taxon>
        <taxon>Basidiomycota</taxon>
        <taxon>Pucciniomycotina</taxon>
        <taxon>Pucciniomycetes</taxon>
        <taxon>Pucciniales</taxon>
        <taxon>Pucciniaceae</taxon>
        <taxon>Puccinia</taxon>
    </lineage>
</organism>
<name>A0A2N5SU02_9BASI</name>
<gene>
    <name evidence="2" type="ORF">PCANC_10523</name>
    <name evidence="1" type="ORF">PCANC_17511</name>
</gene>
<dbReference type="Proteomes" id="UP000235388">
    <property type="component" value="Unassembled WGS sequence"/>
</dbReference>
<proteinExistence type="predicted"/>
<dbReference type="EMBL" id="PGCJ01000864">
    <property type="protein sequence ID" value="PLW16725.1"/>
    <property type="molecule type" value="Genomic_DNA"/>
</dbReference>
<evidence type="ECO:0008006" key="4">
    <source>
        <dbReference type="Google" id="ProtNLM"/>
    </source>
</evidence>
<accession>A0A2N5SU02</accession>